<dbReference type="SUPFAM" id="SSF53448">
    <property type="entry name" value="Nucleotide-diphospho-sugar transferases"/>
    <property type="match status" value="1"/>
</dbReference>
<keyword evidence="1" id="KW-0808">Transferase</keyword>
<dbReference type="GO" id="GO:0016740">
    <property type="term" value="F:transferase activity"/>
    <property type="evidence" value="ECO:0007669"/>
    <property type="project" value="UniProtKB-KW"/>
</dbReference>
<dbReference type="RefSeq" id="WP_202010221.1">
    <property type="nucleotide sequence ID" value="NZ_JAERRB010000004.1"/>
</dbReference>
<sequence>MPTDAERCELTRAIIKDIDWDCTVQTLFREKNLGCRKAVSSAIDWFFEQVDEGIILEDDCLPSASFFTFCADMLSRYRDDERIMQVSGTNLLEKWNEGASDYFFSYYGAIWGWATWKRAWKRYDVEMKLWNHPDTKQRIADILVDKRQVNTRLQICDLVYDNKIDTWDYQWTFCKLVNSGLSLNPAVNLVSNIGFTQDATHTKKESTLGTIARYELKTPAKENPIVVVDREFDALFYKRSQDSRWRKLISRVRAYLPQ</sequence>
<organism evidence="1 2">
    <name type="scientific">Chryseolinea lacunae</name>
    <dbReference type="NCBI Taxonomy" id="2801331"/>
    <lineage>
        <taxon>Bacteria</taxon>
        <taxon>Pseudomonadati</taxon>
        <taxon>Bacteroidota</taxon>
        <taxon>Cytophagia</taxon>
        <taxon>Cytophagales</taxon>
        <taxon>Fulvivirgaceae</taxon>
        <taxon>Chryseolinea</taxon>
    </lineage>
</organism>
<accession>A0ABS1KRX4</accession>
<comment type="caution">
    <text evidence="1">The sequence shown here is derived from an EMBL/GenBank/DDBJ whole genome shotgun (WGS) entry which is preliminary data.</text>
</comment>
<reference evidence="1 2" key="1">
    <citation type="submission" date="2021-01" db="EMBL/GenBank/DDBJ databases">
        <title>Chryseolinea sp. Jin1 Genome sequencing and assembly.</title>
        <authorList>
            <person name="Kim I."/>
        </authorList>
    </citation>
    <scope>NUCLEOTIDE SEQUENCE [LARGE SCALE GENOMIC DNA]</scope>
    <source>
        <strain evidence="1 2">Jin1</strain>
    </source>
</reference>
<dbReference type="InterPro" id="IPR029044">
    <property type="entry name" value="Nucleotide-diphossugar_trans"/>
</dbReference>
<name>A0ABS1KRX4_9BACT</name>
<evidence type="ECO:0000313" key="2">
    <source>
        <dbReference type="Proteomes" id="UP000613030"/>
    </source>
</evidence>
<gene>
    <name evidence="1" type="ORF">JI741_13375</name>
</gene>
<evidence type="ECO:0000313" key="1">
    <source>
        <dbReference type="EMBL" id="MBL0742214.1"/>
    </source>
</evidence>
<keyword evidence="2" id="KW-1185">Reference proteome</keyword>
<dbReference type="EMBL" id="JAERRB010000004">
    <property type="protein sequence ID" value="MBL0742214.1"/>
    <property type="molecule type" value="Genomic_DNA"/>
</dbReference>
<protein>
    <submittedName>
        <fullName evidence="1">Nucleotide-diphospho-sugar transferase</fullName>
    </submittedName>
</protein>
<proteinExistence type="predicted"/>
<dbReference type="Proteomes" id="UP000613030">
    <property type="component" value="Unassembled WGS sequence"/>
</dbReference>
<dbReference type="Gene3D" id="3.90.550.10">
    <property type="entry name" value="Spore Coat Polysaccharide Biosynthesis Protein SpsA, Chain A"/>
    <property type="match status" value="1"/>
</dbReference>